<reference evidence="1" key="1">
    <citation type="submission" date="2023-03" db="EMBL/GenBank/DDBJ databases">
        <title>Chromosome-level genomes of two armyworms, Mythimna separata and Mythimna loreyi, provide insights into the biosynthesis and reception of sex pheromones.</title>
        <authorList>
            <person name="Zhao H."/>
        </authorList>
    </citation>
    <scope>NUCLEOTIDE SEQUENCE</scope>
    <source>
        <strain evidence="1">BeijingLab</strain>
    </source>
</reference>
<protein>
    <submittedName>
        <fullName evidence="1">Uncharacterized protein</fullName>
    </submittedName>
</protein>
<sequence length="135" mass="15274">MSIQVENNLKNDENTEIFEQKAHYMACTIAADGPANIDKYFEPYIADDNGELSASFRGYPLTGKKMSLPEGYTAVVVTEAKRPLAEDADRKFQVTGGFKEFTNWNWDKKPSENDKIVSALDWIHIAEALHEDEVQ</sequence>
<accession>A0ACC2Q4E2</accession>
<dbReference type="EMBL" id="CM056806">
    <property type="protein sequence ID" value="KAJ8704824.1"/>
    <property type="molecule type" value="Genomic_DNA"/>
</dbReference>
<proteinExistence type="predicted"/>
<gene>
    <name evidence="1" type="ORF">PYW08_012144</name>
</gene>
<name>A0ACC2Q4E2_9NEOP</name>
<evidence type="ECO:0000313" key="2">
    <source>
        <dbReference type="Proteomes" id="UP001231649"/>
    </source>
</evidence>
<comment type="caution">
    <text evidence="1">The sequence shown here is derived from an EMBL/GenBank/DDBJ whole genome shotgun (WGS) entry which is preliminary data.</text>
</comment>
<evidence type="ECO:0000313" key="1">
    <source>
        <dbReference type="EMBL" id="KAJ8704824.1"/>
    </source>
</evidence>
<dbReference type="Proteomes" id="UP001231649">
    <property type="component" value="Chromosome 30"/>
</dbReference>
<organism evidence="1 2">
    <name type="scientific">Mythimna loreyi</name>
    <dbReference type="NCBI Taxonomy" id="667449"/>
    <lineage>
        <taxon>Eukaryota</taxon>
        <taxon>Metazoa</taxon>
        <taxon>Ecdysozoa</taxon>
        <taxon>Arthropoda</taxon>
        <taxon>Hexapoda</taxon>
        <taxon>Insecta</taxon>
        <taxon>Pterygota</taxon>
        <taxon>Neoptera</taxon>
        <taxon>Endopterygota</taxon>
        <taxon>Lepidoptera</taxon>
        <taxon>Glossata</taxon>
        <taxon>Ditrysia</taxon>
        <taxon>Noctuoidea</taxon>
        <taxon>Noctuidae</taxon>
        <taxon>Noctuinae</taxon>
        <taxon>Hadenini</taxon>
        <taxon>Mythimna</taxon>
    </lineage>
</organism>
<keyword evidence="2" id="KW-1185">Reference proteome</keyword>